<sequence length="757" mass="86170">MAQTDIYLKRELNVVEDQGLVALDCIGWEDPVGGMGLRVFFKTGTTYDQFDPKAREGCAAFSEAKMINGGPMFIGTAAAPSDQIDMALQNGTLTLPVQAPETDLFEDMNVCMVERNGEPIEVIEDWLRYHVTGHGLQAVLMIDREKPNKESGFERKFKKLAAEVGLRRLVHVKSRAPLGHATLPPAHHPFNAPDAPGKDRMEELPSDPQIAPLAELSLYEWAKWRFLSRARAVMNLDLTDLLVLDATPFEAVHETSVGVIQLIGQRIYPWRVRPKKKPKFGDHICRQFDNPRANRRWCVAPSRLGSDKVWRFVRIVDAEPQPDETMGFLRAMAIRHPKNSAAELVPKTSLIEDAHLLEMARDIWDHKPVRPPESKMDEPAGKAKDGGRTAIITCMKNEGPFILEWVAYHRAIGVDDFLVYTNDCNDGTDELLDLLQARGILQRRDNKFAGTDLKPQHWALDAAGREDVFKNAGWAISMDVDEFINIHVGEGKLEDLYKAVGDANMISLTWRLYGNADVHEYKDEFLINQFTQCAPELCRKPHQAWGFKTLFRNIGIYKKMGVHRPKGLKPDLWDKIKWVNGSGKPMPKKLIRNGWRSTTDSYGYDLVSLNHYAVRSAESFLVKRDRGRVNHVDRDQGLSYWFRMNNNWEFNNSAQTKLPLVQAEFDRLMSDPELRAAHEYSVGKHREKIAELKATDNYANFYKDLTGKRMENLARMHNYFGANVFLAGPDVVPDEVALMEDVPEDFFFTVEKVKTTH</sequence>
<accession>A0A1H2XRA5</accession>
<dbReference type="AlphaFoldDB" id="A0A1H2XRA5"/>
<keyword evidence="2" id="KW-0808">Transferase</keyword>
<dbReference type="Proteomes" id="UP000199441">
    <property type="component" value="Unassembled WGS sequence"/>
</dbReference>
<dbReference type="GO" id="GO:0016740">
    <property type="term" value="F:transferase activity"/>
    <property type="evidence" value="ECO:0007669"/>
    <property type="project" value="UniProtKB-KW"/>
</dbReference>
<feature type="region of interest" description="Disordered" evidence="1">
    <location>
        <begin position="179"/>
        <end position="204"/>
    </location>
</feature>
<dbReference type="EMBL" id="FNOI01000003">
    <property type="protein sequence ID" value="SDW95290.1"/>
    <property type="molecule type" value="Genomic_DNA"/>
</dbReference>
<dbReference type="Pfam" id="PF13704">
    <property type="entry name" value="Glyco_tranf_2_4"/>
    <property type="match status" value="1"/>
</dbReference>
<evidence type="ECO:0000256" key="1">
    <source>
        <dbReference type="SAM" id="MobiDB-lite"/>
    </source>
</evidence>
<evidence type="ECO:0000313" key="2">
    <source>
        <dbReference type="EMBL" id="SDW95290.1"/>
    </source>
</evidence>
<proteinExistence type="predicted"/>
<gene>
    <name evidence="2" type="ORF">SAMN04488001_2081</name>
</gene>
<organism evidence="2 3">
    <name type="scientific">Litoreibacter albidus</name>
    <dbReference type="NCBI Taxonomy" id="670155"/>
    <lineage>
        <taxon>Bacteria</taxon>
        <taxon>Pseudomonadati</taxon>
        <taxon>Pseudomonadota</taxon>
        <taxon>Alphaproteobacteria</taxon>
        <taxon>Rhodobacterales</taxon>
        <taxon>Roseobacteraceae</taxon>
        <taxon>Litoreibacter</taxon>
    </lineage>
</organism>
<name>A0A1H2XRA5_9RHOB</name>
<reference evidence="3" key="1">
    <citation type="submission" date="2016-10" db="EMBL/GenBank/DDBJ databases">
        <authorList>
            <person name="Varghese N."/>
            <person name="Submissions S."/>
        </authorList>
    </citation>
    <scope>NUCLEOTIDE SEQUENCE [LARGE SCALE GENOMIC DNA]</scope>
    <source>
        <strain evidence="3">DSM 26922</strain>
    </source>
</reference>
<dbReference type="STRING" id="670155.SAMN04488001_2081"/>
<keyword evidence="3" id="KW-1185">Reference proteome</keyword>
<evidence type="ECO:0000313" key="3">
    <source>
        <dbReference type="Proteomes" id="UP000199441"/>
    </source>
</evidence>
<protein>
    <submittedName>
        <fullName evidence="2">Glycosyl transferase family 2</fullName>
    </submittedName>
</protein>